<dbReference type="Proteomes" id="UP001447516">
    <property type="component" value="Unassembled WGS sequence"/>
</dbReference>
<protein>
    <submittedName>
        <fullName evidence="7">MFS transporter</fullName>
    </submittedName>
</protein>
<dbReference type="CDD" id="cd06173">
    <property type="entry name" value="MFS_MefA_like"/>
    <property type="match status" value="1"/>
</dbReference>
<evidence type="ECO:0000256" key="1">
    <source>
        <dbReference type="ARBA" id="ARBA00004651"/>
    </source>
</evidence>
<keyword evidence="8" id="KW-1185">Reference proteome</keyword>
<evidence type="ECO:0000256" key="2">
    <source>
        <dbReference type="ARBA" id="ARBA00022475"/>
    </source>
</evidence>
<evidence type="ECO:0000256" key="6">
    <source>
        <dbReference type="SAM" id="Phobius"/>
    </source>
</evidence>
<proteinExistence type="predicted"/>
<organism evidence="7 8">
    <name type="scientific">Microbispora maris</name>
    <dbReference type="NCBI Taxonomy" id="3144104"/>
    <lineage>
        <taxon>Bacteria</taxon>
        <taxon>Bacillati</taxon>
        <taxon>Actinomycetota</taxon>
        <taxon>Actinomycetes</taxon>
        <taxon>Streptosporangiales</taxon>
        <taxon>Streptosporangiaceae</taxon>
        <taxon>Microbispora</taxon>
    </lineage>
</organism>
<evidence type="ECO:0000313" key="8">
    <source>
        <dbReference type="Proteomes" id="UP001447516"/>
    </source>
</evidence>
<evidence type="ECO:0000313" key="7">
    <source>
        <dbReference type="EMBL" id="MEN3538811.1"/>
    </source>
</evidence>
<dbReference type="PANTHER" id="PTHR23513:SF11">
    <property type="entry name" value="STAPHYLOFERRIN A TRANSPORTER"/>
    <property type="match status" value="1"/>
</dbReference>
<comment type="subcellular location">
    <subcellularLocation>
        <location evidence="1">Cell membrane</location>
        <topology evidence="1">Multi-pass membrane protein</topology>
    </subcellularLocation>
</comment>
<evidence type="ECO:0000256" key="5">
    <source>
        <dbReference type="ARBA" id="ARBA00023136"/>
    </source>
</evidence>
<feature type="transmembrane region" description="Helical" evidence="6">
    <location>
        <begin position="279"/>
        <end position="297"/>
    </location>
</feature>
<keyword evidence="2" id="KW-1003">Cell membrane</keyword>
<dbReference type="SUPFAM" id="SSF103473">
    <property type="entry name" value="MFS general substrate transporter"/>
    <property type="match status" value="1"/>
</dbReference>
<name>A0ABV0AWY5_9ACTN</name>
<dbReference type="PANTHER" id="PTHR23513">
    <property type="entry name" value="INTEGRAL MEMBRANE EFFLUX PROTEIN-RELATED"/>
    <property type="match status" value="1"/>
</dbReference>
<dbReference type="InterPro" id="IPR011701">
    <property type="entry name" value="MFS"/>
</dbReference>
<feature type="transmembrane region" description="Helical" evidence="6">
    <location>
        <begin position="136"/>
        <end position="160"/>
    </location>
</feature>
<gene>
    <name evidence="7" type="ORF">AAH991_27125</name>
</gene>
<feature type="transmembrane region" description="Helical" evidence="6">
    <location>
        <begin position="371"/>
        <end position="389"/>
    </location>
</feature>
<feature type="transmembrane region" description="Helical" evidence="6">
    <location>
        <begin position="303"/>
        <end position="324"/>
    </location>
</feature>
<evidence type="ECO:0000256" key="4">
    <source>
        <dbReference type="ARBA" id="ARBA00022989"/>
    </source>
</evidence>
<feature type="transmembrane region" description="Helical" evidence="6">
    <location>
        <begin position="102"/>
        <end position="124"/>
    </location>
</feature>
<evidence type="ECO:0000256" key="3">
    <source>
        <dbReference type="ARBA" id="ARBA00022692"/>
    </source>
</evidence>
<dbReference type="RefSeq" id="WP_346228733.1">
    <property type="nucleotide sequence ID" value="NZ_JBDJAW010000026.1"/>
</dbReference>
<reference evidence="7 8" key="1">
    <citation type="submission" date="2024-05" db="EMBL/GenBank/DDBJ databases">
        <title>Microbispora sp.ZYX-F-249.</title>
        <authorList>
            <person name="Xie H."/>
        </authorList>
    </citation>
    <scope>NUCLEOTIDE SEQUENCE [LARGE SCALE GENOMIC DNA]</scope>
    <source>
        <strain evidence="7 8">ZYX-F-249</strain>
    </source>
</reference>
<feature type="transmembrane region" description="Helical" evidence="6">
    <location>
        <begin position="345"/>
        <end position="365"/>
    </location>
</feature>
<feature type="transmembrane region" description="Helical" evidence="6">
    <location>
        <begin position="250"/>
        <end position="272"/>
    </location>
</feature>
<keyword evidence="4 6" id="KW-1133">Transmembrane helix</keyword>
<dbReference type="EMBL" id="JBDJAW010000026">
    <property type="protein sequence ID" value="MEN3538811.1"/>
    <property type="molecule type" value="Genomic_DNA"/>
</dbReference>
<feature type="transmembrane region" description="Helical" evidence="6">
    <location>
        <begin position="216"/>
        <end position="238"/>
    </location>
</feature>
<dbReference type="InterPro" id="IPR036259">
    <property type="entry name" value="MFS_trans_sf"/>
</dbReference>
<comment type="caution">
    <text evidence="7">The sequence shown here is derived from an EMBL/GenBank/DDBJ whole genome shotgun (WGS) entry which is preliminary data.</text>
</comment>
<accession>A0ABV0AWY5</accession>
<dbReference type="Gene3D" id="1.20.1250.20">
    <property type="entry name" value="MFS general substrate transporter like domains"/>
    <property type="match status" value="1"/>
</dbReference>
<sequence length="409" mass="42002">MLRDRRFALLLAARTISVLGTSFAPVALAFGVLGLPGADGRTLSAVLTAEALPMVLFMLVGGVIADRLPRHRVMTAGESINALAYFCLAAMMLTGWTPLPALVIASAVSGIATAILFPALTGIIPDVVPADRLQTANALLGLGQNISRVAGLVLSGAAVVLLGAGWALAVSGAMFATAGALITLLRLTPAERTSAGGHSVLADLRAGWREFVSRQWLWVVVAQFSILVMALQAAHGVLGPLVAKESLGGAPAWSAVLAGEAVGMIVGVVVTLRLRPRRPILIGTLVTLPTALPYLLLGMSAPLWTVVGGAFVMGVCFDIFGVLWQTTMQREIPAESLSRVSSYDALGSLMFGPLGLLLAGPAAIAVGPRPALVACGTIIVLVTLAALLAPGVRGLRVPDEEPASVATVS</sequence>
<dbReference type="Pfam" id="PF07690">
    <property type="entry name" value="MFS_1"/>
    <property type="match status" value="1"/>
</dbReference>
<feature type="transmembrane region" description="Helical" evidence="6">
    <location>
        <begin position="45"/>
        <end position="64"/>
    </location>
</feature>
<feature type="transmembrane region" description="Helical" evidence="6">
    <location>
        <begin position="76"/>
        <end position="96"/>
    </location>
</feature>
<feature type="transmembrane region" description="Helical" evidence="6">
    <location>
        <begin position="166"/>
        <end position="185"/>
    </location>
</feature>
<keyword evidence="5 6" id="KW-0472">Membrane</keyword>
<keyword evidence="3 6" id="KW-0812">Transmembrane</keyword>